<dbReference type="Pfam" id="PF13243">
    <property type="entry name" value="SQHop_cyclase_C"/>
    <property type="match status" value="1"/>
</dbReference>
<dbReference type="PANTHER" id="PTHR31739:SF25">
    <property type="entry name" value="(E,E)-GERANYLLINALOOL SYNTHASE"/>
    <property type="match status" value="1"/>
</dbReference>
<evidence type="ECO:0000313" key="3">
    <source>
        <dbReference type="Proteomes" id="UP000502508"/>
    </source>
</evidence>
<dbReference type="Proteomes" id="UP000502508">
    <property type="component" value="Chromosome"/>
</dbReference>
<proteinExistence type="predicted"/>
<name>A0A6F8Y060_9ACTN</name>
<reference evidence="2 3" key="2">
    <citation type="submission" date="2020-03" db="EMBL/GenBank/DDBJ databases">
        <authorList>
            <person name="Ichikawa N."/>
            <person name="Kimura A."/>
            <person name="Kitahashi Y."/>
            <person name="Uohara A."/>
        </authorList>
    </citation>
    <scope>NUCLEOTIDE SEQUENCE [LARGE SCALE GENOMIC DNA]</scope>
    <source>
        <strain evidence="2 3">NBRC 107702</strain>
    </source>
</reference>
<dbReference type="Gene3D" id="1.50.10.20">
    <property type="match status" value="1"/>
</dbReference>
<dbReference type="KEGG" id="pfla:Pflav_058600"/>
<dbReference type="Gene3D" id="1.50.10.160">
    <property type="match status" value="1"/>
</dbReference>
<dbReference type="InterPro" id="IPR032696">
    <property type="entry name" value="SQ_cyclase_C"/>
</dbReference>
<dbReference type="SUPFAM" id="SSF48239">
    <property type="entry name" value="Terpenoid cyclases/Protein prenyltransferases"/>
    <property type="match status" value="1"/>
</dbReference>
<evidence type="ECO:0000313" key="2">
    <source>
        <dbReference type="EMBL" id="BCB79450.1"/>
    </source>
</evidence>
<reference evidence="2 3" key="1">
    <citation type="submission" date="2020-03" db="EMBL/GenBank/DDBJ databases">
        <title>Whole genome shotgun sequence of Phytohabitans flavus NBRC 107702.</title>
        <authorList>
            <person name="Komaki H."/>
            <person name="Tamura T."/>
        </authorList>
    </citation>
    <scope>NUCLEOTIDE SEQUENCE [LARGE SCALE GENOMIC DNA]</scope>
    <source>
        <strain evidence="2 3">NBRC 107702</strain>
    </source>
</reference>
<protein>
    <recommendedName>
        <fullName evidence="1">Squalene cyclase C-terminal domain-containing protein</fullName>
    </recommendedName>
</protein>
<dbReference type="GO" id="GO:0010333">
    <property type="term" value="F:terpene synthase activity"/>
    <property type="evidence" value="ECO:0007669"/>
    <property type="project" value="InterPro"/>
</dbReference>
<feature type="domain" description="Squalene cyclase C-terminal" evidence="1">
    <location>
        <begin position="321"/>
        <end position="418"/>
    </location>
</feature>
<dbReference type="InterPro" id="IPR008930">
    <property type="entry name" value="Terpenoid_cyclase/PrenylTrfase"/>
</dbReference>
<evidence type="ECO:0000259" key="1">
    <source>
        <dbReference type="Pfam" id="PF13243"/>
    </source>
</evidence>
<dbReference type="EMBL" id="AP022870">
    <property type="protein sequence ID" value="BCB79450.1"/>
    <property type="molecule type" value="Genomic_DNA"/>
</dbReference>
<dbReference type="AlphaFoldDB" id="A0A6F8Y060"/>
<sequence length="522" mass="56698">MEVAFAPIDVVAAARELVAGLRIHPWGRVSTSVYETGRLVALAPWLRGHRERVTYLMGGQREDGGWGGPDGYALVPTLSATDALLPEAGGAAAAADRGVAVLHSWLRGPVSLPDMPAIELIIPALVESINARLHRHGRMPLPLPPEADGSALARLRAVLAAGRAVPEKLMHAWEVVHPFSLHERVDGPIGASPAATAAWLGNGGAPAVDDPGRRYLEAVADRYGGPVPCAAPITVFERAWVLSWLAEAGVPLAVPESLLRELDVAVGPTGTPAGRGLPQDADTTAMALSALAQLGAVREPDSLWAYETGTHFCTWQGEDGRSVSVNAHVLEAFGHYLRTGPERASRYADATRRLTTWLADQQDPDGSWLDRWHASPFYATACCALALDRFGEGPAARVAVDRAVDWVLDTQRPDGSWGCGRAQARKPGTRCVFCLLVRMVAQKVRLCVATRMFHAHFKASRSTDQVIHRCGTTKISICRKRSFEPPCSPRYTRHNAISHDRRYTFRSVRCRPRGLRDHSRRC</sequence>
<dbReference type="InterPro" id="IPR050148">
    <property type="entry name" value="Terpene_synthase-like"/>
</dbReference>
<organism evidence="2 3">
    <name type="scientific">Phytohabitans flavus</name>
    <dbReference type="NCBI Taxonomy" id="1076124"/>
    <lineage>
        <taxon>Bacteria</taxon>
        <taxon>Bacillati</taxon>
        <taxon>Actinomycetota</taxon>
        <taxon>Actinomycetes</taxon>
        <taxon>Micromonosporales</taxon>
        <taxon>Micromonosporaceae</taxon>
    </lineage>
</organism>
<accession>A0A6F8Y060</accession>
<dbReference type="PANTHER" id="PTHR31739">
    <property type="entry name" value="ENT-COPALYL DIPHOSPHATE SYNTHASE, CHLOROPLASTIC"/>
    <property type="match status" value="1"/>
</dbReference>
<dbReference type="GO" id="GO:0016102">
    <property type="term" value="P:diterpenoid biosynthetic process"/>
    <property type="evidence" value="ECO:0007669"/>
    <property type="project" value="TreeGrafter"/>
</dbReference>
<gene>
    <name evidence="2" type="ORF">Pflav_058600</name>
</gene>
<keyword evidence="3" id="KW-1185">Reference proteome</keyword>
<dbReference type="GO" id="GO:0000287">
    <property type="term" value="F:magnesium ion binding"/>
    <property type="evidence" value="ECO:0007669"/>
    <property type="project" value="TreeGrafter"/>
</dbReference>